<dbReference type="PROSITE" id="PS51754">
    <property type="entry name" value="OVATE"/>
    <property type="match status" value="1"/>
</dbReference>
<feature type="compositionally biased region" description="Polar residues" evidence="7">
    <location>
        <begin position="1"/>
        <end position="19"/>
    </location>
</feature>
<evidence type="ECO:0000256" key="2">
    <source>
        <dbReference type="ARBA" id="ARBA00022491"/>
    </source>
</evidence>
<comment type="function">
    <text evidence="6">Transcriptional repressor that regulates multiple aspects of plant growth and development.</text>
</comment>
<evidence type="ECO:0000256" key="4">
    <source>
        <dbReference type="ARBA" id="ARBA00023163"/>
    </source>
</evidence>
<evidence type="ECO:0000256" key="7">
    <source>
        <dbReference type="SAM" id="MobiDB-lite"/>
    </source>
</evidence>
<dbReference type="Pfam" id="PF04844">
    <property type="entry name" value="Ovate"/>
    <property type="match status" value="1"/>
</dbReference>
<feature type="region of interest" description="Disordered" evidence="7">
    <location>
        <begin position="102"/>
        <end position="122"/>
    </location>
</feature>
<dbReference type="NCBIfam" id="TIGR01568">
    <property type="entry name" value="A_thal_3678"/>
    <property type="match status" value="1"/>
</dbReference>
<keyword evidence="5 6" id="KW-0539">Nucleus</keyword>
<evidence type="ECO:0000256" key="3">
    <source>
        <dbReference type="ARBA" id="ARBA00023015"/>
    </source>
</evidence>
<dbReference type="PANTHER" id="PTHR33057">
    <property type="entry name" value="TRANSCRIPTION REPRESSOR OFP7-RELATED"/>
    <property type="match status" value="1"/>
</dbReference>
<dbReference type="EMBL" id="LR862138">
    <property type="protein sequence ID" value="CAD1817933.1"/>
    <property type="molecule type" value="Genomic_DNA"/>
</dbReference>
<reference evidence="9" key="1">
    <citation type="submission" date="2020-07" db="EMBL/GenBank/DDBJ databases">
        <authorList>
            <person name="Lin J."/>
        </authorList>
    </citation>
    <scope>NUCLEOTIDE SEQUENCE</scope>
</reference>
<evidence type="ECO:0000259" key="8">
    <source>
        <dbReference type="PROSITE" id="PS51754"/>
    </source>
</evidence>
<evidence type="ECO:0000256" key="6">
    <source>
        <dbReference type="RuleBase" id="RU367028"/>
    </source>
</evidence>
<comment type="subcellular location">
    <subcellularLocation>
        <location evidence="1 6">Nucleus</location>
    </subcellularLocation>
</comment>
<feature type="compositionally biased region" description="Basic and acidic residues" evidence="7">
    <location>
        <begin position="226"/>
        <end position="235"/>
    </location>
</feature>
<sequence>MARELSSTTVLLHKNSNSTAPPPLPWPSCKHPETRSSRANRLNSARFDSAESCFSSSSSGESEKSLSSISEASVGQNGAADDAVEAVIRGLRPDPNRLFFEPGSGSSSIAKKPADPVEPEPDRFEGGVAVAVDSEDLYADFRASMEAMVAAHGVKGWDWLEEMLTWYLRANGKATHGVIVGAFLDLLVAISASSTDASSSSSSSSSSSFSFEMENENENSGSLRGDVAKNKKRDE</sequence>
<evidence type="ECO:0000256" key="1">
    <source>
        <dbReference type="ARBA" id="ARBA00004123"/>
    </source>
</evidence>
<keyword evidence="2 6" id="KW-0678">Repressor</keyword>
<organism evidence="9">
    <name type="scientific">Ananas comosus var. bracteatus</name>
    <name type="common">red pineapple</name>
    <dbReference type="NCBI Taxonomy" id="296719"/>
    <lineage>
        <taxon>Eukaryota</taxon>
        <taxon>Viridiplantae</taxon>
        <taxon>Streptophyta</taxon>
        <taxon>Embryophyta</taxon>
        <taxon>Tracheophyta</taxon>
        <taxon>Spermatophyta</taxon>
        <taxon>Magnoliopsida</taxon>
        <taxon>Liliopsida</taxon>
        <taxon>Poales</taxon>
        <taxon>Bromeliaceae</taxon>
        <taxon>Bromelioideae</taxon>
        <taxon>Ananas</taxon>
    </lineage>
</organism>
<feature type="region of interest" description="Disordered" evidence="7">
    <location>
        <begin position="194"/>
        <end position="235"/>
    </location>
</feature>
<feature type="compositionally biased region" description="Low complexity" evidence="7">
    <location>
        <begin position="194"/>
        <end position="211"/>
    </location>
</feature>
<proteinExistence type="predicted"/>
<name>A0A6V7NHE9_ANACO</name>
<dbReference type="PANTHER" id="PTHR33057:SF26">
    <property type="entry name" value="TRANSCRIPTION REPRESSOR OFP13"/>
    <property type="match status" value="1"/>
</dbReference>
<evidence type="ECO:0000256" key="5">
    <source>
        <dbReference type="ARBA" id="ARBA00023242"/>
    </source>
</evidence>
<dbReference type="AlphaFoldDB" id="A0A6V7NHE9"/>
<dbReference type="GO" id="GO:0045892">
    <property type="term" value="P:negative regulation of DNA-templated transcription"/>
    <property type="evidence" value="ECO:0007669"/>
    <property type="project" value="UniProtKB-UniRule"/>
</dbReference>
<accession>A0A6V7NHE9</accession>
<dbReference type="InterPro" id="IPR038933">
    <property type="entry name" value="Ovate"/>
</dbReference>
<dbReference type="InterPro" id="IPR006458">
    <property type="entry name" value="Ovate_C"/>
</dbReference>
<keyword evidence="4 6" id="KW-0804">Transcription</keyword>
<feature type="compositionally biased region" description="Basic and acidic residues" evidence="7">
    <location>
        <begin position="112"/>
        <end position="122"/>
    </location>
</feature>
<gene>
    <name evidence="9" type="ORF">CB5_LOCUS1144</name>
</gene>
<protein>
    <recommendedName>
        <fullName evidence="6">Transcription repressor</fullName>
    </recommendedName>
    <alternativeName>
        <fullName evidence="6">Ovate family protein</fullName>
    </alternativeName>
</protein>
<feature type="region of interest" description="Disordered" evidence="7">
    <location>
        <begin position="1"/>
        <end position="77"/>
    </location>
</feature>
<feature type="compositionally biased region" description="Low complexity" evidence="7">
    <location>
        <begin position="37"/>
        <end position="73"/>
    </location>
</feature>
<dbReference type="GO" id="GO:0005634">
    <property type="term" value="C:nucleus"/>
    <property type="evidence" value="ECO:0007669"/>
    <property type="project" value="UniProtKB-SubCell"/>
</dbReference>
<feature type="domain" description="OVATE" evidence="8">
    <location>
        <begin position="130"/>
        <end position="189"/>
    </location>
</feature>
<evidence type="ECO:0000313" key="9">
    <source>
        <dbReference type="EMBL" id="CAD1817933.1"/>
    </source>
</evidence>
<keyword evidence="3 6" id="KW-0805">Transcription regulation</keyword>